<dbReference type="EMBL" id="CAJPEX010001717">
    <property type="protein sequence ID" value="CAG0919784.1"/>
    <property type="molecule type" value="Genomic_DNA"/>
</dbReference>
<dbReference type="Proteomes" id="UP000678499">
    <property type="component" value="Unassembled WGS sequence"/>
</dbReference>
<sequence>MKEEEEEKTLLRSAKGSGNGRQGLGIPYRGDLDFRRGYATARWQARARTIFAKMASCLRCMFQLTIPGLIFYAGVLAAQRSVVPPGVPTPAEIYKDVTGEEMPTVSPTEVWEAASGTASSDENASETNSKKDLYLFFFFNGVDEHHTHQRHL</sequence>
<dbReference type="EMBL" id="OA883754">
    <property type="protein sequence ID" value="CAD7279632.1"/>
    <property type="molecule type" value="Genomic_DNA"/>
</dbReference>
<dbReference type="AlphaFoldDB" id="A0A7R9BTE3"/>
<accession>A0A7R9BTE3</accession>
<feature type="region of interest" description="Disordered" evidence="1">
    <location>
        <begin position="1"/>
        <end position="22"/>
    </location>
</feature>
<gene>
    <name evidence="2" type="ORF">NMOB1V02_LOCUS7301</name>
</gene>
<reference evidence="2" key="1">
    <citation type="submission" date="2020-11" db="EMBL/GenBank/DDBJ databases">
        <authorList>
            <person name="Tran Van P."/>
        </authorList>
    </citation>
    <scope>NUCLEOTIDE SEQUENCE</scope>
</reference>
<evidence type="ECO:0000256" key="1">
    <source>
        <dbReference type="SAM" id="MobiDB-lite"/>
    </source>
</evidence>
<protein>
    <submittedName>
        <fullName evidence="2">Uncharacterized protein</fullName>
    </submittedName>
</protein>
<name>A0A7R9BTE3_9CRUS</name>
<proteinExistence type="predicted"/>
<keyword evidence="3" id="KW-1185">Reference proteome</keyword>
<evidence type="ECO:0000313" key="3">
    <source>
        <dbReference type="Proteomes" id="UP000678499"/>
    </source>
</evidence>
<evidence type="ECO:0000313" key="2">
    <source>
        <dbReference type="EMBL" id="CAD7279632.1"/>
    </source>
</evidence>
<organism evidence="2">
    <name type="scientific">Notodromas monacha</name>
    <dbReference type="NCBI Taxonomy" id="399045"/>
    <lineage>
        <taxon>Eukaryota</taxon>
        <taxon>Metazoa</taxon>
        <taxon>Ecdysozoa</taxon>
        <taxon>Arthropoda</taxon>
        <taxon>Crustacea</taxon>
        <taxon>Oligostraca</taxon>
        <taxon>Ostracoda</taxon>
        <taxon>Podocopa</taxon>
        <taxon>Podocopida</taxon>
        <taxon>Cypridocopina</taxon>
        <taxon>Cypridoidea</taxon>
        <taxon>Cyprididae</taxon>
        <taxon>Notodromas</taxon>
    </lineage>
</organism>